<keyword evidence="5" id="KW-0539">Nucleus</keyword>
<feature type="domain" description="C2H2-type" evidence="7">
    <location>
        <begin position="187"/>
        <end position="216"/>
    </location>
</feature>
<dbReference type="InterPro" id="IPR036236">
    <property type="entry name" value="Znf_C2H2_sf"/>
</dbReference>
<accession>A0A1W0WUX1</accession>
<dbReference type="InterPro" id="IPR013087">
    <property type="entry name" value="Znf_C2H2_type"/>
</dbReference>
<evidence type="ECO:0000256" key="2">
    <source>
        <dbReference type="ARBA" id="ARBA00022737"/>
    </source>
</evidence>
<dbReference type="PROSITE" id="PS50157">
    <property type="entry name" value="ZINC_FINGER_C2H2_2"/>
    <property type="match status" value="6"/>
</dbReference>
<name>A0A1W0WUX1_HYPEX</name>
<dbReference type="FunFam" id="3.30.160.60:FF:000125">
    <property type="entry name" value="Putative zinc finger protein 143"/>
    <property type="match status" value="1"/>
</dbReference>
<dbReference type="SMART" id="SM00355">
    <property type="entry name" value="ZnF_C2H2"/>
    <property type="match status" value="7"/>
</dbReference>
<feature type="domain" description="C2H2-type" evidence="7">
    <location>
        <begin position="46"/>
        <end position="75"/>
    </location>
</feature>
<dbReference type="FunFam" id="3.30.160.60:FF:002343">
    <property type="entry name" value="Zinc finger protein 33A"/>
    <property type="match status" value="1"/>
</dbReference>
<dbReference type="OrthoDB" id="10050330at2759"/>
<dbReference type="GO" id="GO:0000978">
    <property type="term" value="F:RNA polymerase II cis-regulatory region sequence-specific DNA binding"/>
    <property type="evidence" value="ECO:0007669"/>
    <property type="project" value="TreeGrafter"/>
</dbReference>
<evidence type="ECO:0000313" key="8">
    <source>
        <dbReference type="EMBL" id="OQV19001.1"/>
    </source>
</evidence>
<dbReference type="SUPFAM" id="SSF57667">
    <property type="entry name" value="beta-beta-alpha zinc fingers"/>
    <property type="match status" value="4"/>
</dbReference>
<evidence type="ECO:0000313" key="9">
    <source>
        <dbReference type="Proteomes" id="UP000192578"/>
    </source>
</evidence>
<dbReference type="Proteomes" id="UP000192578">
    <property type="component" value="Unassembled WGS sequence"/>
</dbReference>
<dbReference type="EMBL" id="MTYJ01000043">
    <property type="protein sequence ID" value="OQV19001.1"/>
    <property type="molecule type" value="Genomic_DNA"/>
</dbReference>
<keyword evidence="2" id="KW-0677">Repeat</keyword>
<evidence type="ECO:0000256" key="3">
    <source>
        <dbReference type="ARBA" id="ARBA00022771"/>
    </source>
</evidence>
<feature type="domain" description="C2H2-type" evidence="7">
    <location>
        <begin position="16"/>
        <end position="45"/>
    </location>
</feature>
<keyword evidence="1" id="KW-0479">Metal-binding</keyword>
<gene>
    <name evidence="8" type="ORF">BV898_06859</name>
</gene>
<dbReference type="GO" id="GO:0008270">
    <property type="term" value="F:zinc ion binding"/>
    <property type="evidence" value="ECO:0007669"/>
    <property type="project" value="UniProtKB-KW"/>
</dbReference>
<feature type="domain" description="C2H2-type" evidence="7">
    <location>
        <begin position="217"/>
        <end position="247"/>
    </location>
</feature>
<dbReference type="Gene3D" id="3.30.160.60">
    <property type="entry name" value="Classic Zinc Finger"/>
    <property type="match status" value="6"/>
</dbReference>
<dbReference type="PROSITE" id="PS00028">
    <property type="entry name" value="ZINC_FINGER_C2H2_1"/>
    <property type="match status" value="5"/>
</dbReference>
<proteinExistence type="predicted"/>
<feature type="domain" description="C2H2-type" evidence="7">
    <location>
        <begin position="106"/>
        <end position="135"/>
    </location>
</feature>
<comment type="caution">
    <text evidence="8">The sequence shown here is derived from an EMBL/GenBank/DDBJ whole genome shotgun (WGS) entry which is preliminary data.</text>
</comment>
<dbReference type="PANTHER" id="PTHR23235">
    <property type="entry name" value="KRUEPPEL-LIKE TRANSCRIPTION FACTOR"/>
    <property type="match status" value="1"/>
</dbReference>
<protein>
    <submittedName>
        <fullName evidence="8">Zinc finger protein 143</fullName>
    </submittedName>
</protein>
<evidence type="ECO:0000256" key="4">
    <source>
        <dbReference type="ARBA" id="ARBA00022833"/>
    </source>
</evidence>
<evidence type="ECO:0000256" key="6">
    <source>
        <dbReference type="PROSITE-ProRule" id="PRU00042"/>
    </source>
</evidence>
<dbReference type="GO" id="GO:0000981">
    <property type="term" value="F:DNA-binding transcription factor activity, RNA polymerase II-specific"/>
    <property type="evidence" value="ECO:0007669"/>
    <property type="project" value="TreeGrafter"/>
</dbReference>
<keyword evidence="4" id="KW-0862">Zinc</keyword>
<evidence type="ECO:0000256" key="5">
    <source>
        <dbReference type="ARBA" id="ARBA00023242"/>
    </source>
</evidence>
<reference evidence="9" key="1">
    <citation type="submission" date="2017-01" db="EMBL/GenBank/DDBJ databases">
        <title>Comparative genomics of anhydrobiosis in the tardigrade Hypsibius dujardini.</title>
        <authorList>
            <person name="Yoshida Y."/>
            <person name="Koutsovoulos G."/>
            <person name="Laetsch D."/>
            <person name="Stevens L."/>
            <person name="Kumar S."/>
            <person name="Horikawa D."/>
            <person name="Ishino K."/>
            <person name="Komine S."/>
            <person name="Tomita M."/>
            <person name="Blaxter M."/>
            <person name="Arakawa K."/>
        </authorList>
    </citation>
    <scope>NUCLEOTIDE SEQUENCE [LARGE SCALE GENOMIC DNA]</scope>
    <source>
        <strain evidence="9">Z151</strain>
    </source>
</reference>
<keyword evidence="3 6" id="KW-0863">Zinc-finger</keyword>
<sequence>MAQLETSTAVVPRRKYACDRAGCSSSFECLSHLKRHHVTHTGERPFKCHHASCRASYRNNKDLVIHLRLHTGERPYVCQHPGCNFKGKAIIYLRRHEVTHTAVRRFACLHPGCGQSFQLGYRLTRHRRIHTGEKPYRCHFEGCARVFAYLEQLKGHISTQHEDGRCRAEKHLPHPHPPKKRQYNKTFSCTYPGCHFITKHSGSLTSHKFHHTGEKPYVCPVKACGKAFSNHNTITRHVKNAHSDCPAGSFGPLLRHSTKPSRWQRFSINSKDDRNSSETTENDLMSDYVNTINITDASDSDVPSITGDLQKGYSVRFADFNRSFPLPEELVPSYLTLILG</sequence>
<evidence type="ECO:0000259" key="7">
    <source>
        <dbReference type="PROSITE" id="PS50157"/>
    </source>
</evidence>
<dbReference type="PANTHER" id="PTHR23235:SF142">
    <property type="entry name" value="ZINC FINGER PROTEIN 384"/>
    <property type="match status" value="1"/>
</dbReference>
<evidence type="ECO:0000256" key="1">
    <source>
        <dbReference type="ARBA" id="ARBA00022723"/>
    </source>
</evidence>
<dbReference type="AlphaFoldDB" id="A0A1W0WUX1"/>
<feature type="domain" description="C2H2-type" evidence="7">
    <location>
        <begin position="136"/>
        <end position="166"/>
    </location>
</feature>
<keyword evidence="9" id="KW-1185">Reference proteome</keyword>
<organism evidence="8 9">
    <name type="scientific">Hypsibius exemplaris</name>
    <name type="common">Freshwater tardigrade</name>
    <dbReference type="NCBI Taxonomy" id="2072580"/>
    <lineage>
        <taxon>Eukaryota</taxon>
        <taxon>Metazoa</taxon>
        <taxon>Ecdysozoa</taxon>
        <taxon>Tardigrada</taxon>
        <taxon>Eutardigrada</taxon>
        <taxon>Parachela</taxon>
        <taxon>Hypsibioidea</taxon>
        <taxon>Hypsibiidae</taxon>
        <taxon>Hypsibius</taxon>
    </lineage>
</organism>